<feature type="transmembrane region" description="Helical" evidence="1">
    <location>
        <begin position="6"/>
        <end position="27"/>
    </location>
</feature>
<dbReference type="OrthoDB" id="193443at2"/>
<keyword evidence="3" id="KW-1185">Reference proteome</keyword>
<evidence type="ECO:0000256" key="1">
    <source>
        <dbReference type="SAM" id="Phobius"/>
    </source>
</evidence>
<sequence length="137" mass="15211">MNYTVAAYATYLLTAVPITIWVASTLASNGRVFLRDVFHQEDGLADAVNRLLVVGFYLVNLGFVMLYLRGGGQVADLTELLETVSVKIGVVMLVLGVIHFGNVMVFSSMRRRGRIEADRARQAAAWAYQQYPAQPQR</sequence>
<proteinExistence type="predicted"/>
<feature type="transmembrane region" description="Helical" evidence="1">
    <location>
        <begin position="48"/>
        <end position="68"/>
    </location>
</feature>
<evidence type="ECO:0000313" key="2">
    <source>
        <dbReference type="EMBL" id="REK74074.1"/>
    </source>
</evidence>
<name>A0A371PDU2_9ACTN</name>
<dbReference type="AlphaFoldDB" id="A0A371PDU2"/>
<protein>
    <submittedName>
        <fullName evidence="2">Uncharacterized protein</fullName>
    </submittedName>
</protein>
<comment type="caution">
    <text evidence="2">The sequence shown here is derived from an EMBL/GenBank/DDBJ whole genome shotgun (WGS) entry which is preliminary data.</text>
</comment>
<accession>A0A371PDU2</accession>
<keyword evidence="1" id="KW-0812">Transmembrane</keyword>
<keyword evidence="1" id="KW-0472">Membrane</keyword>
<dbReference type="Proteomes" id="UP000265581">
    <property type="component" value="Unassembled WGS sequence"/>
</dbReference>
<organism evidence="2 3">
    <name type="scientific">Aeromicrobium endophyticum</name>
    <dbReference type="NCBI Taxonomy" id="2292704"/>
    <lineage>
        <taxon>Bacteria</taxon>
        <taxon>Bacillati</taxon>
        <taxon>Actinomycetota</taxon>
        <taxon>Actinomycetes</taxon>
        <taxon>Propionibacteriales</taxon>
        <taxon>Nocardioidaceae</taxon>
        <taxon>Aeromicrobium</taxon>
    </lineage>
</organism>
<evidence type="ECO:0000313" key="3">
    <source>
        <dbReference type="Proteomes" id="UP000265581"/>
    </source>
</evidence>
<keyword evidence="1" id="KW-1133">Transmembrane helix</keyword>
<feature type="transmembrane region" description="Helical" evidence="1">
    <location>
        <begin position="88"/>
        <end position="106"/>
    </location>
</feature>
<reference evidence="2 3" key="1">
    <citation type="submission" date="2018-08" db="EMBL/GenBank/DDBJ databases">
        <title>Aeromicrobium sp. M2KJ-4, whole genome shotgun sequence.</title>
        <authorList>
            <person name="Tuo L."/>
        </authorList>
    </citation>
    <scope>NUCLEOTIDE SEQUENCE [LARGE SCALE GENOMIC DNA]</scope>
    <source>
        <strain evidence="2 3">M2KJ-4</strain>
    </source>
</reference>
<gene>
    <name evidence="2" type="ORF">DX116_07445</name>
</gene>
<dbReference type="RefSeq" id="WP_119703489.1">
    <property type="nucleotide sequence ID" value="NZ_JBHSOI010000001.1"/>
</dbReference>
<dbReference type="EMBL" id="QUBR01000001">
    <property type="protein sequence ID" value="REK74074.1"/>
    <property type="molecule type" value="Genomic_DNA"/>
</dbReference>